<dbReference type="Pfam" id="PF00455">
    <property type="entry name" value="DeoRC"/>
    <property type="match status" value="1"/>
</dbReference>
<evidence type="ECO:0000256" key="3">
    <source>
        <dbReference type="ARBA" id="ARBA00023163"/>
    </source>
</evidence>
<dbReference type="InterPro" id="IPR014036">
    <property type="entry name" value="DeoR-like_C"/>
</dbReference>
<dbReference type="Gene3D" id="3.40.50.1360">
    <property type="match status" value="1"/>
</dbReference>
<gene>
    <name evidence="5" type="ORF">ABW06_08360</name>
</gene>
<dbReference type="InterPro" id="IPR036388">
    <property type="entry name" value="WH-like_DNA-bd_sf"/>
</dbReference>
<dbReference type="SMART" id="SM00420">
    <property type="entry name" value="HTH_DEOR"/>
    <property type="match status" value="1"/>
</dbReference>
<evidence type="ECO:0000313" key="5">
    <source>
        <dbReference type="EMBL" id="KMK14507.1"/>
    </source>
</evidence>
<dbReference type="PRINTS" id="PR00037">
    <property type="entry name" value="HTHLACR"/>
</dbReference>
<dbReference type="PANTHER" id="PTHR30363">
    <property type="entry name" value="HTH-TYPE TRANSCRIPTIONAL REGULATOR SRLR-RELATED"/>
    <property type="match status" value="1"/>
</dbReference>
<dbReference type="SUPFAM" id="SSF100950">
    <property type="entry name" value="NagB/RpiA/CoA transferase-like"/>
    <property type="match status" value="1"/>
</dbReference>
<dbReference type="Pfam" id="PF08220">
    <property type="entry name" value="HTH_DeoR"/>
    <property type="match status" value="1"/>
</dbReference>
<dbReference type="SUPFAM" id="SSF46785">
    <property type="entry name" value="Winged helix' DNA-binding domain"/>
    <property type="match status" value="1"/>
</dbReference>
<comment type="caution">
    <text evidence="5">The sequence shown here is derived from an EMBL/GenBank/DDBJ whole genome shotgun (WGS) entry which is preliminary data.</text>
</comment>
<dbReference type="Gene3D" id="1.10.10.10">
    <property type="entry name" value="Winged helix-like DNA-binding domain superfamily/Winged helix DNA-binding domain"/>
    <property type="match status" value="1"/>
</dbReference>
<feature type="domain" description="HTH deoR-type" evidence="4">
    <location>
        <begin position="3"/>
        <end position="58"/>
    </location>
</feature>
<dbReference type="PATRIC" id="fig|61647.15.peg.4977"/>
<evidence type="ECO:0000313" key="6">
    <source>
        <dbReference type="Proteomes" id="UP000036196"/>
    </source>
</evidence>
<keyword evidence="6" id="KW-1185">Reference proteome</keyword>
<dbReference type="PANTHER" id="PTHR30363:SF4">
    <property type="entry name" value="GLYCEROL-3-PHOSPHATE REGULON REPRESSOR"/>
    <property type="match status" value="1"/>
</dbReference>
<dbReference type="AlphaFoldDB" id="A0A0J5P1P0"/>
<name>A0A0J5P1P0_PLUGE</name>
<dbReference type="EMBL" id="LDZF01000007">
    <property type="protein sequence ID" value="KMK14507.1"/>
    <property type="molecule type" value="Genomic_DNA"/>
</dbReference>
<dbReference type="Proteomes" id="UP000036196">
    <property type="component" value="Unassembled WGS sequence"/>
</dbReference>
<dbReference type="InterPro" id="IPR037171">
    <property type="entry name" value="NagB/RpiA_transferase-like"/>
</dbReference>
<organism evidence="5 6">
    <name type="scientific">Pluralibacter gergoviae</name>
    <name type="common">Enterobacter gergoviae</name>
    <dbReference type="NCBI Taxonomy" id="61647"/>
    <lineage>
        <taxon>Bacteria</taxon>
        <taxon>Pseudomonadati</taxon>
        <taxon>Pseudomonadota</taxon>
        <taxon>Gammaproteobacteria</taxon>
        <taxon>Enterobacterales</taxon>
        <taxon>Enterobacteriaceae</taxon>
        <taxon>Pluralibacter</taxon>
    </lineage>
</organism>
<evidence type="ECO:0000259" key="4">
    <source>
        <dbReference type="PROSITE" id="PS51000"/>
    </source>
</evidence>
<evidence type="ECO:0000256" key="2">
    <source>
        <dbReference type="ARBA" id="ARBA00023015"/>
    </source>
</evidence>
<evidence type="ECO:0000256" key="1">
    <source>
        <dbReference type="ARBA" id="ARBA00022491"/>
    </source>
</evidence>
<dbReference type="InterPro" id="IPR036390">
    <property type="entry name" value="WH_DNA-bd_sf"/>
</dbReference>
<protein>
    <submittedName>
        <fullName evidence="5">DeoR faimly transcriptional regulator</fullName>
    </submittedName>
</protein>
<proteinExistence type="predicted"/>
<dbReference type="InterPro" id="IPR001034">
    <property type="entry name" value="DeoR_HTH"/>
</dbReference>
<accession>A0A0J5P1P0</accession>
<dbReference type="PROSITE" id="PS51000">
    <property type="entry name" value="HTH_DEOR_2"/>
    <property type="match status" value="1"/>
</dbReference>
<dbReference type="InterPro" id="IPR050313">
    <property type="entry name" value="Carb_Metab_HTH_regulators"/>
</dbReference>
<dbReference type="SMART" id="SM01134">
    <property type="entry name" value="DeoRC"/>
    <property type="match status" value="1"/>
</dbReference>
<keyword evidence="2" id="KW-0805">Transcription regulation</keyword>
<keyword evidence="1" id="KW-0678">Repressor</keyword>
<reference evidence="5 6" key="1">
    <citation type="submission" date="2015-05" db="EMBL/GenBank/DDBJ databases">
        <title>Genome sequences of Pluralibacter gergoviae.</title>
        <authorList>
            <person name="Greninger A.L."/>
            <person name="Miller S."/>
        </authorList>
    </citation>
    <scope>NUCLEOTIDE SEQUENCE [LARGE SCALE GENOMIC DNA]</scope>
    <source>
        <strain evidence="5 6">JS81F13</strain>
    </source>
</reference>
<dbReference type="GO" id="GO:0003700">
    <property type="term" value="F:DNA-binding transcription factor activity"/>
    <property type="evidence" value="ECO:0007669"/>
    <property type="project" value="InterPro"/>
</dbReference>
<sequence length="251" mass="26229">MLASQRKQQILQILARDKQVQSGDLSQHFGVSEDSIRRDLRELAAEGLLQRVHGGALPASAAIAPIETRKSVQKSAKAAVALKGAALIQRGQVVIFDGGTTTTQLIASIPHGLAFTAVTHSPGIAMGLLDRPQVEVILIGGVLFKHSAVTVGSSALESIRRINADLFFMGVTGIHPQAGFTTGDYEEAGIKRALSQRAAETVVMASEEKVGAASAFSIGELSMASTLIVNANPGAELLAACQRQQVAVISS</sequence>
<keyword evidence="3" id="KW-0804">Transcription</keyword>
<dbReference type="RefSeq" id="WP_048278743.1">
    <property type="nucleotide sequence ID" value="NZ_LDZF01000007.1"/>
</dbReference>